<gene>
    <name evidence="1" type="ORF">PHYPSEUDO_013617</name>
</gene>
<dbReference type="Proteomes" id="UP000694044">
    <property type="component" value="Unassembled WGS sequence"/>
</dbReference>
<reference evidence="1" key="1">
    <citation type="submission" date="2021-02" db="EMBL/GenBank/DDBJ databases">
        <authorList>
            <person name="Palmer J.M."/>
        </authorList>
    </citation>
    <scope>NUCLEOTIDE SEQUENCE</scope>
    <source>
        <strain evidence="1">SCRP734</strain>
    </source>
</reference>
<proteinExistence type="predicted"/>
<evidence type="ECO:0000313" key="2">
    <source>
        <dbReference type="Proteomes" id="UP000694044"/>
    </source>
</evidence>
<accession>A0A8T1W3P3</accession>
<sequence length="318" mass="35510">MATEQMCLTQPRVNPRDLLLASSGFKYVEYVDSSSTKVYGSLKTVVDNVFRGEYEGQPGKLVARLSLCPRLQGSSGQASRLERDAGSHLPARWGQSYPRGSGVARLRPAIRGRTRQQADDERALQLLRAAAEAEGQAVGIYVVLVCELLDYKGGILQYGWVLKVGCRKGLNRSLRVRVGEVCSEYMENSKTCIPRMVLEVPHAVAGLSERVFLKRLSYFGLEMPTYNEKKKLELCDPTPRQVLFVREQMYRVGKDPRFLYPSRNSTWSLQRMPNLLSKWRCSSPRTTGKTATANSGLACRSSVSGVCALHAHVEQWAS</sequence>
<dbReference type="EMBL" id="JAGDFM010000071">
    <property type="protein sequence ID" value="KAG7387846.1"/>
    <property type="molecule type" value="Genomic_DNA"/>
</dbReference>
<name>A0A8T1W3P3_9STRA</name>
<organism evidence="1 2">
    <name type="scientific">Phytophthora pseudosyringae</name>
    <dbReference type="NCBI Taxonomy" id="221518"/>
    <lineage>
        <taxon>Eukaryota</taxon>
        <taxon>Sar</taxon>
        <taxon>Stramenopiles</taxon>
        <taxon>Oomycota</taxon>
        <taxon>Peronosporomycetes</taxon>
        <taxon>Peronosporales</taxon>
        <taxon>Peronosporaceae</taxon>
        <taxon>Phytophthora</taxon>
    </lineage>
</organism>
<keyword evidence="2" id="KW-1185">Reference proteome</keyword>
<protein>
    <submittedName>
        <fullName evidence="1">Uncharacterized protein</fullName>
    </submittedName>
</protein>
<comment type="caution">
    <text evidence="1">The sequence shown here is derived from an EMBL/GenBank/DDBJ whole genome shotgun (WGS) entry which is preliminary data.</text>
</comment>
<dbReference type="AlphaFoldDB" id="A0A8T1W3P3"/>
<evidence type="ECO:0000313" key="1">
    <source>
        <dbReference type="EMBL" id="KAG7387846.1"/>
    </source>
</evidence>